<keyword evidence="11" id="KW-0946">Virion</keyword>
<protein>
    <recommendedName>
        <fullName evidence="2">cellulase</fullName>
        <ecNumber evidence="2">3.2.1.4</ecNumber>
    </recommendedName>
</protein>
<dbReference type="HOGENOM" id="CLU_022931_1_0_9"/>
<dbReference type="GO" id="GO:0030245">
    <property type="term" value="P:cellulose catabolic process"/>
    <property type="evidence" value="ECO:0007669"/>
    <property type="project" value="UniProtKB-KW"/>
</dbReference>
<feature type="chain" id="PRO_5002874045" description="cellulase" evidence="9">
    <location>
        <begin position="28"/>
        <end position="621"/>
    </location>
</feature>
<evidence type="ECO:0000256" key="6">
    <source>
        <dbReference type="ARBA" id="ARBA00023277"/>
    </source>
</evidence>
<keyword evidence="6" id="KW-0119">Carbohydrate metabolism</keyword>
<dbReference type="OrthoDB" id="9803752at2"/>
<evidence type="ECO:0000256" key="1">
    <source>
        <dbReference type="ARBA" id="ARBA00000966"/>
    </source>
</evidence>
<dbReference type="CDD" id="cd14256">
    <property type="entry name" value="Dockerin_I"/>
    <property type="match status" value="2"/>
</dbReference>
<dbReference type="eggNOG" id="COG5297">
    <property type="taxonomic scope" value="Bacteria"/>
</dbReference>
<sequence precursor="true">MKKSRLLLLLSAIALVTCLFSMSFVGAATVYGDLNSDSSVDSIDYSIMKGYLFGSVTISNPAAADVNGDGNIDAIDLALMKQYILHIITKFPADNNTTPGDNTPAAQLTGDIVFSAPSGTFSNQVSVSLNSKIAGAQIRYTVDGSVPTASSPAYTSPLSFTRTTQLRAQSFVNGTPSGKMGTAIYVSSAIDTKHDLPVLILDAYGGGKPAREYKDVAIMLMEPKNNEVSLLQTPTVATRAGFHVRGQSSANFEKTPYRLELWDNQNEDAKYSLLGMPGDGDWALLSPFPDKSLIRNALAYELGTTMGLKAPRYRFVEVYLNLDNQPLSSADYQGVYLLTETLEIDKDRVNIKKLKDDDLTEPNITGGYLMQFNMMATDGPLVKGSGWNDLEIKDPDDLLPQQLTWISNYIQKVHNSIRSTNPSDPTTGYPAYIDVDSFINYIIENELAREGDSYMRSTYIYKDRGAKLAAGPVWDYDLGYNCVTGMMGMQTNYVEGWQFQPMFGMSSTCDWYYKLMQDSAFQSKISARWQELRNGPLSDTQIKALVQKLTTPLANGAKRNFQKWNNLGTATVGGFSTQTTQTWEEQVTILQNFLLQRAAWLDKSGWKPTTNTNPGWPGWGG</sequence>
<dbReference type="AlphaFoldDB" id="B8HZW0"/>
<dbReference type="SUPFAM" id="SSF63446">
    <property type="entry name" value="Type I dockerin domain"/>
    <property type="match status" value="1"/>
</dbReference>
<keyword evidence="3 9" id="KW-0732">Signal</keyword>
<evidence type="ECO:0000256" key="4">
    <source>
        <dbReference type="ARBA" id="ARBA00022801"/>
    </source>
</evidence>
<dbReference type="PROSITE" id="PS51766">
    <property type="entry name" value="DOCKERIN"/>
    <property type="match status" value="1"/>
</dbReference>
<dbReference type="Gene3D" id="1.10.1330.10">
    <property type="entry name" value="Dockerin domain"/>
    <property type="match status" value="1"/>
</dbReference>
<keyword evidence="4" id="KW-0378">Hydrolase</keyword>
<evidence type="ECO:0000313" key="12">
    <source>
        <dbReference type="Proteomes" id="UP000001349"/>
    </source>
</evidence>
<keyword evidence="5" id="KW-0136">Cellulose degradation</keyword>
<keyword evidence="11" id="KW-0167">Capsid protein</keyword>
<keyword evidence="7" id="KW-0326">Glycosidase</keyword>
<organism evidence="11 12">
    <name type="scientific">Ruminiclostridium cellulolyticum (strain ATCC 35319 / DSM 5812 / JCM 6584 / H10)</name>
    <name type="common">Clostridium cellulolyticum</name>
    <dbReference type="NCBI Taxonomy" id="394503"/>
    <lineage>
        <taxon>Bacteria</taxon>
        <taxon>Bacillati</taxon>
        <taxon>Bacillota</taxon>
        <taxon>Clostridia</taxon>
        <taxon>Eubacteriales</taxon>
        <taxon>Oscillospiraceae</taxon>
        <taxon>Ruminiclostridium</taxon>
    </lineage>
</organism>
<evidence type="ECO:0000259" key="10">
    <source>
        <dbReference type="PROSITE" id="PS51766"/>
    </source>
</evidence>
<feature type="domain" description="Dockerin" evidence="10">
    <location>
        <begin position="27"/>
        <end position="93"/>
    </location>
</feature>
<evidence type="ECO:0000313" key="11">
    <source>
        <dbReference type="EMBL" id="ACL75460.1"/>
    </source>
</evidence>
<dbReference type="Pfam" id="PF08757">
    <property type="entry name" value="CotH"/>
    <property type="match status" value="1"/>
</dbReference>
<dbReference type="EMBL" id="CP001348">
    <property type="protein sequence ID" value="ACL75460.1"/>
    <property type="molecule type" value="Genomic_DNA"/>
</dbReference>
<evidence type="ECO:0000256" key="9">
    <source>
        <dbReference type="SAM" id="SignalP"/>
    </source>
</evidence>
<dbReference type="InterPro" id="IPR002105">
    <property type="entry name" value="Dockerin_1_rpt"/>
</dbReference>
<dbReference type="InterPro" id="IPR018247">
    <property type="entry name" value="EF_Hand_1_Ca_BS"/>
</dbReference>
<evidence type="ECO:0000256" key="3">
    <source>
        <dbReference type="ARBA" id="ARBA00022729"/>
    </source>
</evidence>
<evidence type="ECO:0000256" key="5">
    <source>
        <dbReference type="ARBA" id="ARBA00023001"/>
    </source>
</evidence>
<dbReference type="Pfam" id="PF00404">
    <property type="entry name" value="Dockerin_1"/>
    <property type="match status" value="1"/>
</dbReference>
<dbReference type="InterPro" id="IPR014867">
    <property type="entry name" value="Spore_coat_CotH_CotH2/3/7"/>
</dbReference>
<evidence type="ECO:0000256" key="8">
    <source>
        <dbReference type="ARBA" id="ARBA00023326"/>
    </source>
</evidence>
<evidence type="ECO:0000256" key="2">
    <source>
        <dbReference type="ARBA" id="ARBA00012601"/>
    </source>
</evidence>
<name>B8HZW0_RUMCH</name>
<feature type="signal peptide" evidence="9">
    <location>
        <begin position="1"/>
        <end position="27"/>
    </location>
</feature>
<dbReference type="RefSeq" id="WP_015924616.1">
    <property type="nucleotide sequence ID" value="NC_011898.1"/>
</dbReference>
<keyword evidence="12" id="KW-1185">Reference proteome</keyword>
<dbReference type="EC" id="3.2.1.4" evidence="2"/>
<dbReference type="Proteomes" id="UP000001349">
    <property type="component" value="Chromosome"/>
</dbReference>
<keyword evidence="8" id="KW-0624">Polysaccharide degradation</keyword>
<dbReference type="GO" id="GO:0008810">
    <property type="term" value="F:cellulase activity"/>
    <property type="evidence" value="ECO:0007669"/>
    <property type="project" value="UniProtKB-EC"/>
</dbReference>
<evidence type="ECO:0000256" key="7">
    <source>
        <dbReference type="ARBA" id="ARBA00023295"/>
    </source>
</evidence>
<dbReference type="STRING" id="394503.Ccel_1101"/>
<reference evidence="11 12" key="1">
    <citation type="submission" date="2009-01" db="EMBL/GenBank/DDBJ databases">
        <title>Complete sequence of Clostridium cellulolyticum H10.</title>
        <authorList>
            <consortium name="US DOE Joint Genome Institute"/>
            <person name="Lucas S."/>
            <person name="Copeland A."/>
            <person name="Lapidus A."/>
            <person name="Glavina del Rio T."/>
            <person name="Dalin E."/>
            <person name="Tice H."/>
            <person name="Bruce D."/>
            <person name="Goodwin L."/>
            <person name="Pitluck S."/>
            <person name="Chertkov O."/>
            <person name="Saunders E."/>
            <person name="Brettin T."/>
            <person name="Detter J.C."/>
            <person name="Han C."/>
            <person name="Larimer F."/>
            <person name="Land M."/>
            <person name="Hauser L."/>
            <person name="Kyrpides N."/>
            <person name="Ivanova N."/>
            <person name="Zhou J."/>
            <person name="Richardson P."/>
        </authorList>
    </citation>
    <scope>NUCLEOTIDE SEQUENCE [LARGE SCALE GENOMIC DNA]</scope>
    <source>
        <strain evidence="12">ATCC 35319 / DSM 5812 / JCM 6584 / H10</strain>
    </source>
</reference>
<dbReference type="PROSITE" id="PS00018">
    <property type="entry name" value="EF_HAND_1"/>
    <property type="match status" value="1"/>
</dbReference>
<dbReference type="KEGG" id="cce:Ccel_1101"/>
<dbReference type="InterPro" id="IPR059177">
    <property type="entry name" value="GH29D-like_dom"/>
</dbReference>
<comment type="catalytic activity">
    <reaction evidence="1">
        <text>Endohydrolysis of (1-&gt;4)-beta-D-glucosidic linkages in cellulose, lichenin and cereal beta-D-glucans.</text>
        <dbReference type="EC" id="3.2.1.4"/>
    </reaction>
</comment>
<dbReference type="InterPro" id="IPR036439">
    <property type="entry name" value="Dockerin_dom_sf"/>
</dbReference>
<dbReference type="InterPro" id="IPR016134">
    <property type="entry name" value="Dockerin_dom"/>
</dbReference>
<gene>
    <name evidence="11" type="ordered locus">Ccel_1101</name>
</gene>
<proteinExistence type="predicted"/>
<accession>B8HZW0</accession>
<dbReference type="Pfam" id="PF13290">
    <property type="entry name" value="CHB_HEX_C_1"/>
    <property type="match status" value="1"/>
</dbReference>